<comment type="caution">
    <text evidence="1">The sequence shown here is derived from an EMBL/GenBank/DDBJ whole genome shotgun (WGS) entry which is preliminary data.</text>
</comment>
<protein>
    <submittedName>
        <fullName evidence="1">Uncharacterized protein</fullName>
    </submittedName>
</protein>
<dbReference type="EMBL" id="JARK01000004">
    <property type="protein sequence ID" value="EYC46199.1"/>
    <property type="molecule type" value="Genomic_DNA"/>
</dbReference>
<keyword evidence="2" id="KW-1185">Reference proteome</keyword>
<evidence type="ECO:0000313" key="1">
    <source>
        <dbReference type="EMBL" id="EYC46199.1"/>
    </source>
</evidence>
<sequence>MTIPVSCDNYCIVYRYFRTLFVHQHSEVIFHLFTTSCLWRVCRGEVETLFCGGDDDLHETVIETLHLGYRVPEALRDDYAHTVSGLWTTVADYLEAVSYVL</sequence>
<dbReference type="AlphaFoldDB" id="A0A016X2A0"/>
<dbReference type="Proteomes" id="UP000024635">
    <property type="component" value="Unassembled WGS sequence"/>
</dbReference>
<name>A0A016X2A0_9BILA</name>
<accession>A0A016X2A0</accession>
<proteinExistence type="predicted"/>
<reference evidence="2" key="1">
    <citation type="journal article" date="2015" name="Nat. Genet.">
        <title>The genome and transcriptome of the zoonotic hookworm Ancylostoma ceylanicum identify infection-specific gene families.</title>
        <authorList>
            <person name="Schwarz E.M."/>
            <person name="Hu Y."/>
            <person name="Antoshechkin I."/>
            <person name="Miller M.M."/>
            <person name="Sternberg P.W."/>
            <person name="Aroian R.V."/>
        </authorList>
    </citation>
    <scope>NUCLEOTIDE SEQUENCE</scope>
    <source>
        <strain evidence="2">HY135</strain>
    </source>
</reference>
<gene>
    <name evidence="1" type="primary">Acey_s0404.g835</name>
    <name evidence="1" type="ORF">Y032_0404g835</name>
</gene>
<organism evidence="1 2">
    <name type="scientific">Ancylostoma ceylanicum</name>
    <dbReference type="NCBI Taxonomy" id="53326"/>
    <lineage>
        <taxon>Eukaryota</taxon>
        <taxon>Metazoa</taxon>
        <taxon>Ecdysozoa</taxon>
        <taxon>Nematoda</taxon>
        <taxon>Chromadorea</taxon>
        <taxon>Rhabditida</taxon>
        <taxon>Rhabditina</taxon>
        <taxon>Rhabditomorpha</taxon>
        <taxon>Strongyloidea</taxon>
        <taxon>Ancylostomatidae</taxon>
        <taxon>Ancylostomatinae</taxon>
        <taxon>Ancylostoma</taxon>
    </lineage>
</organism>
<evidence type="ECO:0000313" key="2">
    <source>
        <dbReference type="Proteomes" id="UP000024635"/>
    </source>
</evidence>
<dbReference type="OrthoDB" id="10582380at2759"/>